<feature type="compositionally biased region" description="Pro residues" evidence="1">
    <location>
        <begin position="31"/>
        <end position="43"/>
    </location>
</feature>
<dbReference type="AlphaFoldDB" id="A0A1V0TWW5"/>
<dbReference type="KEGG" id="sgv:B1H19_27410"/>
<organism evidence="2 3">
    <name type="scientific">Streptomyces gilvosporeus</name>
    <dbReference type="NCBI Taxonomy" id="553510"/>
    <lineage>
        <taxon>Bacteria</taxon>
        <taxon>Bacillati</taxon>
        <taxon>Actinomycetota</taxon>
        <taxon>Actinomycetes</taxon>
        <taxon>Kitasatosporales</taxon>
        <taxon>Streptomycetaceae</taxon>
        <taxon>Streptomyces</taxon>
    </lineage>
</organism>
<feature type="region of interest" description="Disordered" evidence="1">
    <location>
        <begin position="19"/>
        <end position="96"/>
    </location>
</feature>
<evidence type="ECO:0000313" key="2">
    <source>
        <dbReference type="EMBL" id="ARF57413.1"/>
    </source>
</evidence>
<dbReference type="STRING" id="553510.B1H19_27410"/>
<accession>A0A1V0TWW5</accession>
<reference evidence="2 3" key="1">
    <citation type="submission" date="2017-04" db="EMBL/GenBank/DDBJ databases">
        <title>Complete Genome Sequence of Streptomyces gilvosporeus F607, a Capable Producer of Natamycin.</title>
        <authorList>
            <person name="Zong G."/>
            <person name="Zhong C."/>
            <person name="Fu J."/>
            <person name="Qin R."/>
            <person name="Cao G."/>
        </authorList>
    </citation>
    <scope>NUCLEOTIDE SEQUENCE [LARGE SCALE GENOMIC DNA]</scope>
    <source>
        <strain evidence="2 3">F607</strain>
    </source>
</reference>
<evidence type="ECO:0000256" key="1">
    <source>
        <dbReference type="SAM" id="MobiDB-lite"/>
    </source>
</evidence>
<sequence>MAGNVASGEPYIRYVAPGVRVGGPFRDRTPPAAPPPATHPAPTPRLASCRWSPSSVRRTDRRDHPIRAPRRVPRPSSPPSADPAPPSFRQRPQGTL</sequence>
<gene>
    <name evidence="2" type="ORF">B1H19_27410</name>
</gene>
<dbReference type="EMBL" id="CP020569">
    <property type="protein sequence ID" value="ARF57413.1"/>
    <property type="molecule type" value="Genomic_DNA"/>
</dbReference>
<dbReference type="Proteomes" id="UP000192726">
    <property type="component" value="Chromosome"/>
</dbReference>
<proteinExistence type="predicted"/>
<feature type="compositionally biased region" description="Pro residues" evidence="1">
    <location>
        <begin position="75"/>
        <end position="86"/>
    </location>
</feature>
<keyword evidence="3" id="KW-1185">Reference proteome</keyword>
<protein>
    <submittedName>
        <fullName evidence="2">Uncharacterized protein</fullName>
    </submittedName>
</protein>
<evidence type="ECO:0000313" key="3">
    <source>
        <dbReference type="Proteomes" id="UP000192726"/>
    </source>
</evidence>
<feature type="compositionally biased region" description="Basic and acidic residues" evidence="1">
    <location>
        <begin position="57"/>
        <end position="66"/>
    </location>
</feature>
<name>A0A1V0TWW5_9ACTN</name>